<comment type="caution">
    <text evidence="3">The sequence shown here is derived from an EMBL/GenBank/DDBJ whole genome shotgun (WGS) entry which is preliminary data.</text>
</comment>
<feature type="transmembrane region" description="Helical" evidence="2">
    <location>
        <begin position="105"/>
        <end position="132"/>
    </location>
</feature>
<feature type="transmembrane region" description="Helical" evidence="2">
    <location>
        <begin position="335"/>
        <end position="368"/>
    </location>
</feature>
<proteinExistence type="predicted"/>
<dbReference type="PANTHER" id="PTHR33444:SF2">
    <property type="entry name" value="MARVEL DOMAIN-CONTAINING PROTEIN"/>
    <property type="match status" value="1"/>
</dbReference>
<evidence type="ECO:0000256" key="1">
    <source>
        <dbReference type="SAM" id="MobiDB-lite"/>
    </source>
</evidence>
<name>A0ABN8M4D4_9CNID</name>
<reference evidence="3 4" key="1">
    <citation type="submission" date="2022-05" db="EMBL/GenBank/DDBJ databases">
        <authorList>
            <consortium name="Genoscope - CEA"/>
            <person name="William W."/>
        </authorList>
    </citation>
    <scope>NUCLEOTIDE SEQUENCE [LARGE SCALE GENOMIC DNA]</scope>
</reference>
<evidence type="ECO:0000313" key="3">
    <source>
        <dbReference type="EMBL" id="CAH3022598.1"/>
    </source>
</evidence>
<feature type="transmembrane region" description="Helical" evidence="2">
    <location>
        <begin position="247"/>
        <end position="268"/>
    </location>
</feature>
<gene>
    <name evidence="3" type="ORF">PEVE_00016136</name>
</gene>
<feature type="region of interest" description="Disordered" evidence="1">
    <location>
        <begin position="151"/>
        <end position="177"/>
    </location>
</feature>
<dbReference type="PANTHER" id="PTHR33444">
    <property type="entry name" value="SI:DKEY-19B23.12-RELATED"/>
    <property type="match status" value="1"/>
</dbReference>
<sequence length="372" mass="41980">MAIPIAMIVIGAEYKNECPIEKKIPIYLIVAGSIGVFRNLISLCQRARKSDNDQEEEEKKQNPVTSILDCFLFAWFICGNVWIYSNYKDVIYNDLSSPDYCNETLYLFAFWITTATYILIGVMCCCVCCVGVDRMQFLRIAGDDVEKTHKKPKKRIEKSEKSSQIHEEEDKIWPEDGPPPSYDSLFGQIKEAKETSDGSFDFCKRVIQLFAGTIGCTIALSLLMALPIAMVIMGAKYKDDCPVEPFIPIYLIVGGSFGMLKTIIVLCQRARTHEDDADIDEDQSMSTKFIDGVLNLFLFTWFIAGNIWVYSKYRPNPTPPPSDPLNYCNPTLYLFAFWVITASYILMGSICFCICCLGVCASCTAFFVTAKD</sequence>
<evidence type="ECO:0000313" key="4">
    <source>
        <dbReference type="Proteomes" id="UP001159427"/>
    </source>
</evidence>
<keyword evidence="4" id="KW-1185">Reference proteome</keyword>
<dbReference type="InterPro" id="IPR040350">
    <property type="entry name" value="TMEM272"/>
</dbReference>
<evidence type="ECO:0000256" key="2">
    <source>
        <dbReference type="SAM" id="Phobius"/>
    </source>
</evidence>
<keyword evidence="2" id="KW-0472">Membrane</keyword>
<feature type="transmembrane region" description="Helical" evidence="2">
    <location>
        <begin position="209"/>
        <end position="235"/>
    </location>
</feature>
<organism evidence="3 4">
    <name type="scientific">Porites evermanni</name>
    <dbReference type="NCBI Taxonomy" id="104178"/>
    <lineage>
        <taxon>Eukaryota</taxon>
        <taxon>Metazoa</taxon>
        <taxon>Cnidaria</taxon>
        <taxon>Anthozoa</taxon>
        <taxon>Hexacorallia</taxon>
        <taxon>Scleractinia</taxon>
        <taxon>Fungiina</taxon>
        <taxon>Poritidae</taxon>
        <taxon>Porites</taxon>
    </lineage>
</organism>
<feature type="transmembrane region" description="Helical" evidence="2">
    <location>
        <begin position="289"/>
        <end position="310"/>
    </location>
</feature>
<keyword evidence="2" id="KW-0812">Transmembrane</keyword>
<dbReference type="Proteomes" id="UP001159427">
    <property type="component" value="Unassembled WGS sequence"/>
</dbReference>
<feature type="transmembrane region" description="Helical" evidence="2">
    <location>
        <begin position="24"/>
        <end position="43"/>
    </location>
</feature>
<feature type="transmembrane region" description="Helical" evidence="2">
    <location>
        <begin position="64"/>
        <end position="85"/>
    </location>
</feature>
<dbReference type="EMBL" id="CALNXI010000226">
    <property type="protein sequence ID" value="CAH3022598.1"/>
    <property type="molecule type" value="Genomic_DNA"/>
</dbReference>
<protein>
    <submittedName>
        <fullName evidence="3">Uncharacterized protein</fullName>
    </submittedName>
</protein>
<accession>A0ABN8M4D4</accession>
<feature type="compositionally biased region" description="Basic and acidic residues" evidence="1">
    <location>
        <begin position="157"/>
        <end position="174"/>
    </location>
</feature>
<keyword evidence="2" id="KW-1133">Transmembrane helix</keyword>